<feature type="region of interest" description="Disordered" evidence="3">
    <location>
        <begin position="152"/>
        <end position="217"/>
    </location>
</feature>
<gene>
    <name evidence="4" type="primary">DNAAF11</name>
</gene>
<reference evidence="4 5" key="1">
    <citation type="journal article" date="2010" name="PLoS Biol.">
        <title>Multi-platform next-generation sequencing of the domestic turkey (Meleagris gallopavo): genome assembly and analysis.</title>
        <authorList>
            <person name="Dalloul R.A."/>
            <person name="Long J.A."/>
            <person name="Zimin A.V."/>
            <person name="Aslam L."/>
            <person name="Beal K."/>
            <person name="Blomberg L.A."/>
            <person name="Bouffard P."/>
            <person name="Burt D.W."/>
            <person name="Crasta O."/>
            <person name="Crooijmans R.P."/>
            <person name="Cooper K."/>
            <person name="Coulombe R.A."/>
            <person name="De S."/>
            <person name="Delany M.E."/>
            <person name="Dodgson J.B."/>
            <person name="Dong J.J."/>
            <person name="Evans C."/>
            <person name="Frederickson K.M."/>
            <person name="Flicek P."/>
            <person name="Florea L."/>
            <person name="Folkerts O."/>
            <person name="Groenen M.A."/>
            <person name="Harkins T.T."/>
            <person name="Herrero J."/>
            <person name="Hoffmann S."/>
            <person name="Megens H.J."/>
            <person name="Jiang A."/>
            <person name="de Jong P."/>
            <person name="Kaiser P."/>
            <person name="Kim H."/>
            <person name="Kim K.W."/>
            <person name="Kim S."/>
            <person name="Langenberger D."/>
            <person name="Lee M.K."/>
            <person name="Lee T."/>
            <person name="Mane S."/>
            <person name="Marcais G."/>
            <person name="Marz M."/>
            <person name="McElroy A.P."/>
            <person name="Modise T."/>
            <person name="Nefedov M."/>
            <person name="Notredame C."/>
            <person name="Paton I.R."/>
            <person name="Payne W.S."/>
            <person name="Pertea G."/>
            <person name="Prickett D."/>
            <person name="Puiu D."/>
            <person name="Qioa D."/>
            <person name="Raineri E."/>
            <person name="Ruffier M."/>
            <person name="Salzberg S.L."/>
            <person name="Schatz M.C."/>
            <person name="Scheuring C."/>
            <person name="Schmidt C.J."/>
            <person name="Schroeder S."/>
            <person name="Searle S.M."/>
            <person name="Smith E.J."/>
            <person name="Smith J."/>
            <person name="Sonstegard T.S."/>
            <person name="Stadler P.F."/>
            <person name="Tafer H."/>
            <person name="Tu Z.J."/>
            <person name="Van Tassell C.P."/>
            <person name="Vilella A.J."/>
            <person name="Williams K.P."/>
            <person name="Yorke J.A."/>
            <person name="Zhang L."/>
            <person name="Zhang H.B."/>
            <person name="Zhang X."/>
            <person name="Zhang Y."/>
            <person name="Reed K.M."/>
        </authorList>
    </citation>
    <scope>NUCLEOTIDE SEQUENCE [LARGE SCALE GENOMIC DNA]</scope>
</reference>
<evidence type="ECO:0000256" key="1">
    <source>
        <dbReference type="ARBA" id="ARBA00022614"/>
    </source>
</evidence>
<evidence type="ECO:0000313" key="4">
    <source>
        <dbReference type="Ensembl" id="ENSMGAP00000022779.1"/>
    </source>
</evidence>
<keyword evidence="1" id="KW-0433">Leucine-rich repeat</keyword>
<evidence type="ECO:0000313" key="5">
    <source>
        <dbReference type="Proteomes" id="UP000001645"/>
    </source>
</evidence>
<evidence type="ECO:0000256" key="2">
    <source>
        <dbReference type="ARBA" id="ARBA00022737"/>
    </source>
</evidence>
<keyword evidence="5" id="KW-1185">Reference proteome</keyword>
<dbReference type="Ensembl" id="ENSMGAT00000034776.1">
    <property type="protein sequence ID" value="ENSMGAP00000022779.1"/>
    <property type="gene ID" value="ENSMGAG00000012834.3"/>
</dbReference>
<dbReference type="OrthoDB" id="10250990at2759"/>
<reference evidence="4" key="3">
    <citation type="submission" date="2025-09" db="UniProtKB">
        <authorList>
            <consortium name="Ensembl"/>
        </authorList>
    </citation>
    <scope>IDENTIFICATION</scope>
</reference>
<dbReference type="InterPro" id="IPR032675">
    <property type="entry name" value="LRR_dom_sf"/>
</dbReference>
<organism evidence="4 5">
    <name type="scientific">Meleagris gallopavo</name>
    <name type="common">Wild turkey</name>
    <dbReference type="NCBI Taxonomy" id="9103"/>
    <lineage>
        <taxon>Eukaryota</taxon>
        <taxon>Metazoa</taxon>
        <taxon>Chordata</taxon>
        <taxon>Craniata</taxon>
        <taxon>Vertebrata</taxon>
        <taxon>Euteleostomi</taxon>
        <taxon>Archelosauria</taxon>
        <taxon>Archosauria</taxon>
        <taxon>Dinosauria</taxon>
        <taxon>Saurischia</taxon>
        <taxon>Theropoda</taxon>
        <taxon>Coelurosauria</taxon>
        <taxon>Aves</taxon>
        <taxon>Neognathae</taxon>
        <taxon>Galloanserae</taxon>
        <taxon>Galliformes</taxon>
        <taxon>Phasianidae</taxon>
        <taxon>Meleagridinae</taxon>
        <taxon>Meleagris</taxon>
    </lineage>
</organism>
<dbReference type="GO" id="GO:0005737">
    <property type="term" value="C:cytoplasm"/>
    <property type="evidence" value="ECO:0007669"/>
    <property type="project" value="TreeGrafter"/>
</dbReference>
<dbReference type="InterPro" id="IPR001611">
    <property type="entry name" value="Leu-rich_rpt"/>
</dbReference>
<name>A0A803XTD3_MELGA</name>
<dbReference type="GeneTree" id="ENSGT00940000158506"/>
<dbReference type="PROSITE" id="PS51450">
    <property type="entry name" value="LRR"/>
    <property type="match status" value="2"/>
</dbReference>
<feature type="compositionally biased region" description="Basic and acidic residues" evidence="3">
    <location>
        <begin position="152"/>
        <end position="182"/>
    </location>
</feature>
<dbReference type="Proteomes" id="UP000001645">
    <property type="component" value="Chromosome 3"/>
</dbReference>
<evidence type="ECO:0000256" key="3">
    <source>
        <dbReference type="SAM" id="MobiDB-lite"/>
    </source>
</evidence>
<dbReference type="PANTHER" id="PTHR18849:SF0">
    <property type="entry name" value="CILIA- AND FLAGELLA-ASSOCIATED PROTEIN 410-RELATED"/>
    <property type="match status" value="1"/>
</dbReference>
<dbReference type="GO" id="GO:0036158">
    <property type="term" value="P:outer dynein arm assembly"/>
    <property type="evidence" value="ECO:0007669"/>
    <property type="project" value="TreeGrafter"/>
</dbReference>
<sequence length="251" mass="30150">SFSPLRTNIKQYCTPSALSTLKNDTLDNAENVGKLKKLEYLNVALNNIERIENLEGCEELKKLDLTANFIGELSSVETLKYNIHLKELFLVGNPCTEFEGYRQFVVATLHQLKYLDSKEIERSERIQALQYYPEVKQKIRQQEQAYLLKRAKEKEEAQRRMRERKDRKEKQMEAELGLDRPDSLQYKENQKEGEQQMWRTAEDDEEDRRFWEEPTPYTPESRLETHRYIEEKRKARDNIRYIFFFIIYFGN</sequence>
<dbReference type="Bgee" id="ENSMGAG00000012834">
    <property type="expression patterns" value="Expressed in brain and 2 other cell types or tissues"/>
</dbReference>
<dbReference type="SUPFAM" id="SSF52058">
    <property type="entry name" value="L domain-like"/>
    <property type="match status" value="1"/>
</dbReference>
<protein>
    <submittedName>
        <fullName evidence="4">Dynein axonemal assembly factor 11</fullName>
    </submittedName>
</protein>
<dbReference type="AlphaFoldDB" id="A0A803XTD3"/>
<accession>A0A803XTD3</accession>
<reference evidence="4" key="2">
    <citation type="submission" date="2025-08" db="UniProtKB">
        <authorList>
            <consortium name="Ensembl"/>
        </authorList>
    </citation>
    <scope>IDENTIFICATION</scope>
</reference>
<proteinExistence type="predicted"/>
<keyword evidence="2" id="KW-0677">Repeat</keyword>
<dbReference type="PANTHER" id="PTHR18849">
    <property type="entry name" value="LEUCINE RICH REPEAT PROTEIN"/>
    <property type="match status" value="1"/>
</dbReference>
<dbReference type="Gene3D" id="3.80.10.10">
    <property type="entry name" value="Ribonuclease Inhibitor"/>
    <property type="match status" value="1"/>
</dbReference>
<dbReference type="Pfam" id="PF14580">
    <property type="entry name" value="LRR_9"/>
    <property type="match status" value="1"/>
</dbReference>